<name>A0ACB7RNG1_HYAAI</name>
<proteinExistence type="predicted"/>
<dbReference type="Proteomes" id="UP000821845">
    <property type="component" value="Chromosome 8"/>
</dbReference>
<sequence length="185" mass="20428">MPCAAKEEVLVSRARWSSQAGGTGWRNHALLSVRTGHLRFPKVTAALSGYYECTGYVRLPRREVLIKVRHEIQVFDSDRNESGCHVGYVVSDQRCYVCRPGSFSPGGEFRNCVPCDFGSYTEQHGSPFCLWCPPGKSTYRQGSTSPDDCEAVLVDHIPAVSSLVSRWSRDLKERVMPGGNGGKGI</sequence>
<reference evidence="1" key="1">
    <citation type="submission" date="2020-05" db="EMBL/GenBank/DDBJ databases">
        <title>Large-scale comparative analyses of tick genomes elucidate their genetic diversity and vector capacities.</title>
        <authorList>
            <person name="Jia N."/>
            <person name="Wang J."/>
            <person name="Shi W."/>
            <person name="Du L."/>
            <person name="Sun Y."/>
            <person name="Zhan W."/>
            <person name="Jiang J."/>
            <person name="Wang Q."/>
            <person name="Zhang B."/>
            <person name="Ji P."/>
            <person name="Sakyi L.B."/>
            <person name="Cui X."/>
            <person name="Yuan T."/>
            <person name="Jiang B."/>
            <person name="Yang W."/>
            <person name="Lam T.T.-Y."/>
            <person name="Chang Q."/>
            <person name="Ding S."/>
            <person name="Wang X."/>
            <person name="Zhu J."/>
            <person name="Ruan X."/>
            <person name="Zhao L."/>
            <person name="Wei J."/>
            <person name="Que T."/>
            <person name="Du C."/>
            <person name="Cheng J."/>
            <person name="Dai P."/>
            <person name="Han X."/>
            <person name="Huang E."/>
            <person name="Gao Y."/>
            <person name="Liu J."/>
            <person name="Shao H."/>
            <person name="Ye R."/>
            <person name="Li L."/>
            <person name="Wei W."/>
            <person name="Wang X."/>
            <person name="Wang C."/>
            <person name="Yang T."/>
            <person name="Huo Q."/>
            <person name="Li W."/>
            <person name="Guo W."/>
            <person name="Chen H."/>
            <person name="Zhou L."/>
            <person name="Ni X."/>
            <person name="Tian J."/>
            <person name="Zhou Y."/>
            <person name="Sheng Y."/>
            <person name="Liu T."/>
            <person name="Pan Y."/>
            <person name="Xia L."/>
            <person name="Li J."/>
            <person name="Zhao F."/>
            <person name="Cao W."/>
        </authorList>
    </citation>
    <scope>NUCLEOTIDE SEQUENCE</scope>
    <source>
        <strain evidence="1">Hyas-2018</strain>
    </source>
</reference>
<dbReference type="EMBL" id="CM023488">
    <property type="protein sequence ID" value="KAH6923336.1"/>
    <property type="molecule type" value="Genomic_DNA"/>
</dbReference>
<accession>A0ACB7RNG1</accession>
<protein>
    <submittedName>
        <fullName evidence="1">Uncharacterized protein</fullName>
    </submittedName>
</protein>
<comment type="caution">
    <text evidence="1">The sequence shown here is derived from an EMBL/GenBank/DDBJ whole genome shotgun (WGS) entry which is preliminary data.</text>
</comment>
<gene>
    <name evidence="1" type="ORF">HPB50_000421</name>
</gene>
<evidence type="ECO:0000313" key="1">
    <source>
        <dbReference type="EMBL" id="KAH6923336.1"/>
    </source>
</evidence>
<organism evidence="1 2">
    <name type="scientific">Hyalomma asiaticum</name>
    <name type="common">Tick</name>
    <dbReference type="NCBI Taxonomy" id="266040"/>
    <lineage>
        <taxon>Eukaryota</taxon>
        <taxon>Metazoa</taxon>
        <taxon>Ecdysozoa</taxon>
        <taxon>Arthropoda</taxon>
        <taxon>Chelicerata</taxon>
        <taxon>Arachnida</taxon>
        <taxon>Acari</taxon>
        <taxon>Parasitiformes</taxon>
        <taxon>Ixodida</taxon>
        <taxon>Ixodoidea</taxon>
        <taxon>Ixodidae</taxon>
        <taxon>Hyalomminae</taxon>
        <taxon>Hyalomma</taxon>
    </lineage>
</organism>
<keyword evidence="2" id="KW-1185">Reference proteome</keyword>
<evidence type="ECO:0000313" key="2">
    <source>
        <dbReference type="Proteomes" id="UP000821845"/>
    </source>
</evidence>